<evidence type="ECO:0000256" key="1">
    <source>
        <dbReference type="ARBA" id="ARBA00004123"/>
    </source>
</evidence>
<dbReference type="Proteomes" id="UP001251528">
    <property type="component" value="Unassembled WGS sequence"/>
</dbReference>
<evidence type="ECO:0000259" key="4">
    <source>
        <dbReference type="PROSITE" id="PS50048"/>
    </source>
</evidence>
<gene>
    <name evidence="5" type="ORF">QQS21_000084</name>
</gene>
<dbReference type="PANTHER" id="PTHR37534">
    <property type="entry name" value="TRANSCRIPTIONAL ACTIVATOR PROTEIN UGA3"/>
    <property type="match status" value="1"/>
</dbReference>
<evidence type="ECO:0000313" key="6">
    <source>
        <dbReference type="Proteomes" id="UP001251528"/>
    </source>
</evidence>
<dbReference type="GO" id="GO:0045944">
    <property type="term" value="P:positive regulation of transcription by RNA polymerase II"/>
    <property type="evidence" value="ECO:0007669"/>
    <property type="project" value="TreeGrafter"/>
</dbReference>
<dbReference type="GO" id="GO:0000981">
    <property type="term" value="F:DNA-binding transcription factor activity, RNA polymerase II-specific"/>
    <property type="evidence" value="ECO:0007669"/>
    <property type="project" value="InterPro"/>
</dbReference>
<dbReference type="Pfam" id="PF00172">
    <property type="entry name" value="Zn_clus"/>
    <property type="match status" value="1"/>
</dbReference>
<comment type="caution">
    <text evidence="5">The sequence shown here is derived from an EMBL/GenBank/DDBJ whole genome shotgun (WGS) entry which is preliminary data.</text>
</comment>
<sequence>MSLAKRNDGCSECRVRRVRCDKTEPECLKCRKKGLRCSGQGIECRFSKHMRRKQAAASAISDANASAPSSTTTTSSSSLKSSKVYFWVDSDSGEAKTPITAVDDIPSSRLASLSLEVPPSNVSGGRQEGEKLTKTTPVSPGVYQSLKRLPSPRGALEIVPPRSRMLFDHFSKSIASKMVVLDFNGNGYRQLILPLACQNDLVGQAVSVISAFHLAQKAPSMHMAAERGQQMILSRLRRQSLTLEPNAVFKISTWVTILVLLVGDTITGSNNYVYLLQLLSRLAQLSAHEPSLSDTTKSFQLFGFPLSSESKGVETLTKSPDYYLDFMTSNPSTSNPEHYSNVLLMKDVIRQACRIYHNRASHQATRKSSIEAVEKLHHTVVNLDPECEGSHALVWPFFVASAESILPEHRDFFYNRLKSLFQVTRFGSIPLALQILEYIWTKQDSTNWTEIVTHEKPILIM</sequence>
<dbReference type="SUPFAM" id="SSF57701">
    <property type="entry name" value="Zn2/Cys6 DNA-binding domain"/>
    <property type="match status" value="1"/>
</dbReference>
<dbReference type="CDD" id="cd00067">
    <property type="entry name" value="GAL4"/>
    <property type="match status" value="1"/>
</dbReference>
<dbReference type="AlphaFoldDB" id="A0AAJ0D1Q3"/>
<feature type="domain" description="Zn(2)-C6 fungal-type" evidence="4">
    <location>
        <begin position="9"/>
        <end position="38"/>
    </location>
</feature>
<protein>
    <recommendedName>
        <fullName evidence="4">Zn(2)-C6 fungal-type domain-containing protein</fullName>
    </recommendedName>
</protein>
<dbReference type="InterPro" id="IPR036864">
    <property type="entry name" value="Zn2-C6_fun-type_DNA-bd_sf"/>
</dbReference>
<dbReference type="PROSITE" id="PS50048">
    <property type="entry name" value="ZN2_CY6_FUNGAL_2"/>
    <property type="match status" value="1"/>
</dbReference>
<proteinExistence type="predicted"/>
<evidence type="ECO:0000313" key="5">
    <source>
        <dbReference type="EMBL" id="KAK2616995.1"/>
    </source>
</evidence>
<evidence type="ECO:0000256" key="2">
    <source>
        <dbReference type="ARBA" id="ARBA00023242"/>
    </source>
</evidence>
<keyword evidence="6" id="KW-1185">Reference proteome</keyword>
<name>A0AAJ0D1Q3_9HYPO</name>
<accession>A0AAJ0D1Q3</accession>
<feature type="region of interest" description="Disordered" evidence="3">
    <location>
        <begin position="116"/>
        <end position="137"/>
    </location>
</feature>
<dbReference type="EMBL" id="JASWJB010000001">
    <property type="protein sequence ID" value="KAK2616995.1"/>
    <property type="molecule type" value="Genomic_DNA"/>
</dbReference>
<dbReference type="Pfam" id="PF11951">
    <property type="entry name" value="Fungal_trans_2"/>
    <property type="match status" value="1"/>
</dbReference>
<dbReference type="PANTHER" id="PTHR37534:SF17">
    <property type="entry name" value="ZN(2)-C6 FUNGAL-TYPE DOMAIN-CONTAINING PROTEIN"/>
    <property type="match status" value="1"/>
</dbReference>
<dbReference type="InterPro" id="IPR001138">
    <property type="entry name" value="Zn2Cys6_DnaBD"/>
</dbReference>
<evidence type="ECO:0000256" key="3">
    <source>
        <dbReference type="SAM" id="MobiDB-lite"/>
    </source>
</evidence>
<dbReference type="SMART" id="SM00066">
    <property type="entry name" value="GAL4"/>
    <property type="match status" value="1"/>
</dbReference>
<dbReference type="GO" id="GO:0000976">
    <property type="term" value="F:transcription cis-regulatory region binding"/>
    <property type="evidence" value="ECO:0007669"/>
    <property type="project" value="TreeGrafter"/>
</dbReference>
<comment type="subcellular location">
    <subcellularLocation>
        <location evidence="1">Nucleus</location>
    </subcellularLocation>
</comment>
<dbReference type="PROSITE" id="PS00463">
    <property type="entry name" value="ZN2_CY6_FUNGAL_1"/>
    <property type="match status" value="1"/>
</dbReference>
<feature type="region of interest" description="Disordered" evidence="3">
    <location>
        <begin position="55"/>
        <end position="77"/>
    </location>
</feature>
<keyword evidence="2" id="KW-0539">Nucleus</keyword>
<organism evidence="5 6">
    <name type="scientific">Conoideocrella luteorostrata</name>
    <dbReference type="NCBI Taxonomy" id="1105319"/>
    <lineage>
        <taxon>Eukaryota</taxon>
        <taxon>Fungi</taxon>
        <taxon>Dikarya</taxon>
        <taxon>Ascomycota</taxon>
        <taxon>Pezizomycotina</taxon>
        <taxon>Sordariomycetes</taxon>
        <taxon>Hypocreomycetidae</taxon>
        <taxon>Hypocreales</taxon>
        <taxon>Clavicipitaceae</taxon>
        <taxon>Conoideocrella</taxon>
    </lineage>
</organism>
<reference evidence="5" key="1">
    <citation type="submission" date="2023-06" db="EMBL/GenBank/DDBJ databases">
        <title>Conoideocrella luteorostrata (Hypocreales: Clavicipitaceae), a potential biocontrol fungus for elongate hemlock scale in United States Christmas tree production areas.</title>
        <authorList>
            <person name="Barrett H."/>
            <person name="Lovett B."/>
            <person name="Macias A.M."/>
            <person name="Stajich J.E."/>
            <person name="Kasson M.T."/>
        </authorList>
    </citation>
    <scope>NUCLEOTIDE SEQUENCE</scope>
    <source>
        <strain evidence="5">ARSEF 14590</strain>
    </source>
</reference>
<dbReference type="InterPro" id="IPR021858">
    <property type="entry name" value="Fun_TF"/>
</dbReference>
<dbReference type="GO" id="GO:0008270">
    <property type="term" value="F:zinc ion binding"/>
    <property type="evidence" value="ECO:0007669"/>
    <property type="project" value="InterPro"/>
</dbReference>
<dbReference type="Gene3D" id="4.10.240.10">
    <property type="entry name" value="Zn(2)-C6 fungal-type DNA-binding domain"/>
    <property type="match status" value="1"/>
</dbReference>
<dbReference type="GO" id="GO:0005634">
    <property type="term" value="C:nucleus"/>
    <property type="evidence" value="ECO:0007669"/>
    <property type="project" value="UniProtKB-SubCell"/>
</dbReference>